<feature type="transmembrane region" description="Helical" evidence="6">
    <location>
        <begin position="73"/>
        <end position="91"/>
    </location>
</feature>
<name>A0A8A4TQM5_SULCO</name>
<keyword evidence="9" id="KW-1185">Reference proteome</keyword>
<evidence type="ECO:0000313" key="9">
    <source>
        <dbReference type="Proteomes" id="UP000663929"/>
    </source>
</evidence>
<reference evidence="8" key="1">
    <citation type="submission" date="2021-03" db="EMBL/GenBank/DDBJ databases">
        <title>Acanthopleuribacteraceae sp. M133.</title>
        <authorList>
            <person name="Wang G."/>
        </authorList>
    </citation>
    <scope>NUCLEOTIDE SEQUENCE</scope>
    <source>
        <strain evidence="8">M133</strain>
    </source>
</reference>
<dbReference type="GO" id="GO:0005886">
    <property type="term" value="C:plasma membrane"/>
    <property type="evidence" value="ECO:0007669"/>
    <property type="project" value="UniProtKB-SubCell"/>
</dbReference>
<dbReference type="KEGG" id="scor:J3U87_03360"/>
<proteinExistence type="predicted"/>
<evidence type="ECO:0000256" key="3">
    <source>
        <dbReference type="ARBA" id="ARBA00022692"/>
    </source>
</evidence>
<dbReference type="InterPro" id="IPR023845">
    <property type="entry name" value="DUF3817_TM"/>
</dbReference>
<dbReference type="RefSeq" id="WP_237381613.1">
    <property type="nucleotide sequence ID" value="NZ_CP071793.1"/>
</dbReference>
<protein>
    <submittedName>
        <fullName evidence="8">DUF3817 domain-containing protein</fullName>
    </submittedName>
</protein>
<sequence length="108" mass="12237">MNKLFTTTLGQFRIVSFSEGVSYILLMAIAVPVKYMADEPILVRILGPIHGFLFIAFMVFLGKTAVELRWRMGRVLIAFIASLLPLGAFFLEVSLKKEMERLEQQAPE</sequence>
<feature type="transmembrane region" description="Helical" evidence="6">
    <location>
        <begin position="12"/>
        <end position="35"/>
    </location>
</feature>
<dbReference type="NCBIfam" id="TIGR03954">
    <property type="entry name" value="integ_memb_HG"/>
    <property type="match status" value="1"/>
</dbReference>
<dbReference type="PANTHER" id="PTHR40077">
    <property type="entry name" value="MEMBRANE PROTEIN-RELATED"/>
    <property type="match status" value="1"/>
</dbReference>
<keyword evidence="5 6" id="KW-0472">Membrane</keyword>
<evidence type="ECO:0000256" key="5">
    <source>
        <dbReference type="ARBA" id="ARBA00023136"/>
    </source>
</evidence>
<evidence type="ECO:0000256" key="4">
    <source>
        <dbReference type="ARBA" id="ARBA00022989"/>
    </source>
</evidence>
<dbReference type="Pfam" id="PF12823">
    <property type="entry name" value="DUF3817"/>
    <property type="match status" value="1"/>
</dbReference>
<feature type="domain" description="DUF3817" evidence="7">
    <location>
        <begin position="10"/>
        <end position="96"/>
    </location>
</feature>
<keyword evidence="2" id="KW-1003">Cell membrane</keyword>
<accession>A0A8A4TQM5</accession>
<evidence type="ECO:0000313" key="8">
    <source>
        <dbReference type="EMBL" id="QTD51484.1"/>
    </source>
</evidence>
<dbReference type="EMBL" id="CP071793">
    <property type="protein sequence ID" value="QTD51484.1"/>
    <property type="molecule type" value="Genomic_DNA"/>
</dbReference>
<feature type="transmembrane region" description="Helical" evidence="6">
    <location>
        <begin position="41"/>
        <end position="61"/>
    </location>
</feature>
<evidence type="ECO:0000256" key="1">
    <source>
        <dbReference type="ARBA" id="ARBA00004651"/>
    </source>
</evidence>
<evidence type="ECO:0000259" key="7">
    <source>
        <dbReference type="Pfam" id="PF12823"/>
    </source>
</evidence>
<dbReference type="AlphaFoldDB" id="A0A8A4TQM5"/>
<evidence type="ECO:0000256" key="2">
    <source>
        <dbReference type="ARBA" id="ARBA00022475"/>
    </source>
</evidence>
<comment type="subcellular location">
    <subcellularLocation>
        <location evidence="1">Cell membrane</location>
        <topology evidence="1">Multi-pass membrane protein</topology>
    </subcellularLocation>
</comment>
<dbReference type="PANTHER" id="PTHR40077:SF1">
    <property type="entry name" value="MEMBRANE PROTEIN"/>
    <property type="match status" value="1"/>
</dbReference>
<organism evidence="8 9">
    <name type="scientific">Sulfidibacter corallicola</name>
    <dbReference type="NCBI Taxonomy" id="2818388"/>
    <lineage>
        <taxon>Bacteria</taxon>
        <taxon>Pseudomonadati</taxon>
        <taxon>Acidobacteriota</taxon>
        <taxon>Holophagae</taxon>
        <taxon>Acanthopleuribacterales</taxon>
        <taxon>Acanthopleuribacteraceae</taxon>
        <taxon>Sulfidibacter</taxon>
    </lineage>
</organism>
<dbReference type="Proteomes" id="UP000663929">
    <property type="component" value="Chromosome"/>
</dbReference>
<keyword evidence="3 6" id="KW-0812">Transmembrane</keyword>
<evidence type="ECO:0000256" key="6">
    <source>
        <dbReference type="SAM" id="Phobius"/>
    </source>
</evidence>
<gene>
    <name evidence="8" type="ORF">J3U87_03360</name>
</gene>
<keyword evidence="4 6" id="KW-1133">Transmembrane helix</keyword>